<dbReference type="EMBL" id="KU220026">
    <property type="protein sequence ID" value="AMA67367.1"/>
    <property type="molecule type" value="Genomic_DNA"/>
</dbReference>
<dbReference type="GO" id="GO:0019073">
    <property type="term" value="P:viral DNA genome packaging"/>
    <property type="evidence" value="ECO:0007669"/>
    <property type="project" value="InterPro"/>
</dbReference>
<sequence length="693" mass="79313">MARELAAVYSQLFDLAFDVQLSMFCDPRHINKQTVLKNKEKVSVLFSNLYPLLSIQNKKETSSLSLELEHMLYNIHNGISKLYSSLCKNHTPVSFFKELHLSGPCEDHIEIDINFYGGFCKRVSLSLINDIEILFKRLNSVFYCISSKEAIACLTDTILFLGRLRNLSPIPNPDTYLTSIPCINCFQESSMLPNQGDCVLSILRRDVNCTHVCRQVKPDPIIGLFENELKQMGVSCDFLTAKNEKKEELTEYDSVKETSLNTLKNHTIFESLSTSILEISNLLYWSSGQTNKAEITEKTSHMTKLLSHESQMHSMRKFLTNGLNKGTETEHFFDSFSPSPLESLFCGGIFNSIEDTISALQKDCSLTFLKKSNYQNLIKKQNELFVRLNNILQQRKPDKKDDSCSIEGSVLGNGIKDNTPQQVISDAQVRKDCYIQKITRDGLKKLHDCIEAQSKILNNTLSLRVWGSTVYDEASKLMNHFLLRSQFVSAGCTNHSSNSKEWFDNSKYIKNALHSQKLSNEHIDTIIIKFYKLVTGPLSCNKTFFPVPDNVSLSYCFDAAGVMPHQKLILTEMIWPSIQSKDWIDSNFNQFYTIKSSDLNSIQKEAWQYIREAVLSISLYNRTWEKCLDLFSVTELYENCPNRDVETYPTGVYLTYEDSAPLMLIFEGKGFIFKDLYALLYYHLQLSGQEHIS</sequence>
<evidence type="ECO:0000256" key="1">
    <source>
        <dbReference type="ARBA" id="ARBA00022612"/>
    </source>
</evidence>
<keyword evidence="5" id="KW-1185">Reference proteome</keyword>
<accession>A0A0X9XSJ1</accession>
<dbReference type="Pfam" id="PF01366">
    <property type="entry name" value="PRTP"/>
    <property type="match status" value="1"/>
</dbReference>
<evidence type="ECO:0000256" key="3">
    <source>
        <dbReference type="ARBA" id="ARBA00023219"/>
    </source>
</evidence>
<dbReference type="KEGG" id="vg:26836929"/>
<evidence type="ECO:0000256" key="2">
    <source>
        <dbReference type="ARBA" id="ARBA00022921"/>
    </source>
</evidence>
<keyword evidence="3" id="KW-0231">Viral genome packaging</keyword>
<keyword evidence="2" id="KW-0426">Late protein</keyword>
<dbReference type="HAMAP" id="MF_04014">
    <property type="entry name" value="HSV_TRM1"/>
    <property type="match status" value="1"/>
</dbReference>
<dbReference type="Proteomes" id="UP000207650">
    <property type="component" value="Segment"/>
</dbReference>
<evidence type="ECO:0000313" key="5">
    <source>
        <dbReference type="Proteomes" id="UP000207650"/>
    </source>
</evidence>
<gene>
    <name evidence="4" type="primary">ORF7</name>
    <name evidence="4" type="ORF">AOT99_gpORF7</name>
</gene>
<protein>
    <submittedName>
        <fullName evidence="4">DNA packaging terminase subunit 2</fullName>
    </submittedName>
</protein>
<reference evidence="4 5" key="1">
    <citation type="journal article" date="2016" name="MSphere">
        <title>Isolation and Characterization of a Novel Gammaherpesvirus from a Microbat Cell Line.</title>
        <authorList>
            <person name="Shabman R.S."/>
            <person name="Shrivastava S."/>
            <person name="Tsibane T."/>
            <person name="Attie O."/>
            <person name="Jayaprakash A."/>
            <person name="Mire C.E."/>
            <person name="Dilley K.E."/>
            <person name="Puri V."/>
            <person name="Stockwell T.B."/>
            <person name="Geisbert T.W."/>
            <person name="Sachidanandam R."/>
            <person name="Basler C.F."/>
        </authorList>
    </citation>
    <scope>NUCLEOTIDE SEQUENCE [LARGE SCALE GENOMIC DNA]</scope>
    <source>
        <strain evidence="4 5">My-HV8/Myotis velifer incautus/USA/FCGHV/2011</strain>
    </source>
</reference>
<dbReference type="OrthoDB" id="1448at10239"/>
<dbReference type="InterPro" id="IPR000501">
    <property type="entry name" value="UL28/UL56"/>
</dbReference>
<evidence type="ECO:0000313" key="4">
    <source>
        <dbReference type="EMBL" id="AMA67367.1"/>
    </source>
</evidence>
<keyword evidence="1" id="KW-1188">Viral release from host cell</keyword>
<organism evidence="4 5">
    <name type="scientific">Vespertilionid gammaherpesvirus 1</name>
    <dbReference type="NCBI Taxonomy" id="2560830"/>
    <lineage>
        <taxon>Viruses</taxon>
        <taxon>Duplodnaviria</taxon>
        <taxon>Heunggongvirae</taxon>
        <taxon>Peploviricota</taxon>
        <taxon>Herviviricetes</taxon>
        <taxon>Herpesvirales</taxon>
        <taxon>Orthoherpesviridae</taxon>
        <taxon>Gammaherpesvirinae</taxon>
        <taxon>Percavirus</taxon>
        <taxon>Percavirus vespertilionidgamma1</taxon>
    </lineage>
</organism>
<proteinExistence type="inferred from homology"/>
<name>A0A0X9XSJ1_9GAMA</name>